<evidence type="ECO:0000256" key="1">
    <source>
        <dbReference type="SAM" id="MobiDB-lite"/>
    </source>
</evidence>
<feature type="compositionally biased region" description="Basic and acidic residues" evidence="1">
    <location>
        <begin position="133"/>
        <end position="159"/>
    </location>
</feature>
<evidence type="ECO:0000313" key="2">
    <source>
        <dbReference type="EMBL" id="UUT35882.1"/>
    </source>
</evidence>
<dbReference type="Proteomes" id="UP001054811">
    <property type="component" value="Chromosome"/>
</dbReference>
<organism evidence="2 3">
    <name type="scientific">Microbacterium elymi</name>
    <dbReference type="NCBI Taxonomy" id="2909587"/>
    <lineage>
        <taxon>Bacteria</taxon>
        <taxon>Bacillati</taxon>
        <taxon>Actinomycetota</taxon>
        <taxon>Actinomycetes</taxon>
        <taxon>Micrococcales</taxon>
        <taxon>Microbacteriaceae</taxon>
        <taxon>Microbacterium</taxon>
    </lineage>
</organism>
<name>A0ABY5NL50_9MICO</name>
<reference evidence="2" key="1">
    <citation type="submission" date="2022-01" db="EMBL/GenBank/DDBJ databases">
        <title>Microbacterium eymi and Microbacterium rhizovicinus sp. nov., isolated from the rhizospheric soil of Elymus tsukushiensis, a plant native to the Dokdo Islands, Republic of Korea.</title>
        <authorList>
            <person name="Hwang Y.J."/>
        </authorList>
    </citation>
    <scope>NUCLEOTIDE SEQUENCE</scope>
    <source>
        <strain evidence="2">KUDC0405</strain>
    </source>
</reference>
<feature type="compositionally biased region" description="Gly residues" evidence="1">
    <location>
        <begin position="190"/>
        <end position="199"/>
    </location>
</feature>
<gene>
    <name evidence="2" type="ORF">L2X98_22250</name>
</gene>
<protein>
    <submittedName>
        <fullName evidence="2">Uncharacterized protein</fullName>
    </submittedName>
</protein>
<accession>A0ABY5NL50</accession>
<feature type="region of interest" description="Disordered" evidence="1">
    <location>
        <begin position="108"/>
        <end position="127"/>
    </location>
</feature>
<dbReference type="RefSeq" id="WP_259612513.1">
    <property type="nucleotide sequence ID" value="NZ_CP091139.2"/>
</dbReference>
<proteinExistence type="predicted"/>
<sequence length="199" mass="20666">MAVTVEELDTSAAPLATIVLSVIDTVAVESTVTTLTGTAEAGFAAALAASVMVPPRKRRAGQRDVGSGRGGDLAERGRAVVGCCRAQDDAAVAGAALRVDRDPVDGDRLRVDRQRDAGDEQVGRERHGVVTRAAVDHDRGRRRAEGERLHRGRADRDDAGGESDGDGVVAGRAGHVHHTGAERDRLEPGVGEGGAVDVQ</sequence>
<feature type="region of interest" description="Disordered" evidence="1">
    <location>
        <begin position="133"/>
        <end position="199"/>
    </location>
</feature>
<dbReference type="EMBL" id="CP091139">
    <property type="protein sequence ID" value="UUT35882.1"/>
    <property type="molecule type" value="Genomic_DNA"/>
</dbReference>
<keyword evidence="3" id="KW-1185">Reference proteome</keyword>
<evidence type="ECO:0000313" key="3">
    <source>
        <dbReference type="Proteomes" id="UP001054811"/>
    </source>
</evidence>